<sequence length="331" mass="34644">MKNGATGANGQGKAEQGAPVKAPVDKALPEKTLPEKALAGKASAAKVSAPKAKAAPAKAGLAKAGSAKVTAPKAGLVKAAAKPARTPRVAKAGAKAAAKASSKTGAKAAGAAVEEVAEATSSLREQVYNDLRYRLITGKIAPGVGISTRGLAQQMGVSQMPVRDALSRIAAEGAVDIRSKRAVMVPRMTLERFEEIMRLRTLLEPEAAMAALPYINAERLRAIRAADEATDAALGEGDVNAYMESNFRFHSLIYSAAPMPLANRMIESLWMQFGPFMRVVYGRYGTAALVDHHQAATKAIAKGDARGLAEAVLGDIGDCADLMQDWERLTQ</sequence>
<protein>
    <recommendedName>
        <fullName evidence="5">HTH gntR-type domain-containing protein</fullName>
    </recommendedName>
</protein>
<dbReference type="PANTHER" id="PTHR43537:SF39">
    <property type="entry name" value="HTH-TYPE TRANSCRIPTIONAL REGULATOR MCBR"/>
    <property type="match status" value="1"/>
</dbReference>
<gene>
    <name evidence="6" type="ORF">NUTIK01_25760</name>
</gene>
<dbReference type="InterPro" id="IPR008920">
    <property type="entry name" value="TF_FadR/GntR_C"/>
</dbReference>
<feature type="region of interest" description="Disordered" evidence="4">
    <location>
        <begin position="1"/>
        <end position="50"/>
    </location>
</feature>
<dbReference type="SUPFAM" id="SSF46785">
    <property type="entry name" value="Winged helix' DNA-binding domain"/>
    <property type="match status" value="1"/>
</dbReference>
<evidence type="ECO:0000313" key="7">
    <source>
        <dbReference type="Proteomes" id="UP001187221"/>
    </source>
</evidence>
<evidence type="ECO:0000256" key="3">
    <source>
        <dbReference type="ARBA" id="ARBA00023163"/>
    </source>
</evidence>
<dbReference type="Gene3D" id="1.20.120.530">
    <property type="entry name" value="GntR ligand-binding domain-like"/>
    <property type="match status" value="1"/>
</dbReference>
<dbReference type="InterPro" id="IPR000524">
    <property type="entry name" value="Tscrpt_reg_HTH_GntR"/>
</dbReference>
<organism evidence="6 7">
    <name type="scientific">Novosphingobium pituita</name>
    <dbReference type="NCBI Taxonomy" id="3056842"/>
    <lineage>
        <taxon>Bacteria</taxon>
        <taxon>Pseudomonadati</taxon>
        <taxon>Pseudomonadota</taxon>
        <taxon>Alphaproteobacteria</taxon>
        <taxon>Sphingomonadales</taxon>
        <taxon>Sphingomonadaceae</taxon>
        <taxon>Novosphingobium</taxon>
    </lineage>
</organism>
<evidence type="ECO:0000256" key="4">
    <source>
        <dbReference type="SAM" id="MobiDB-lite"/>
    </source>
</evidence>
<feature type="domain" description="HTH gntR-type" evidence="5">
    <location>
        <begin position="121"/>
        <end position="188"/>
    </location>
</feature>
<evidence type="ECO:0000256" key="2">
    <source>
        <dbReference type="ARBA" id="ARBA00023125"/>
    </source>
</evidence>
<keyword evidence="2" id="KW-0238">DNA-binding</keyword>
<comment type="caution">
    <text evidence="6">The sequence shown here is derived from an EMBL/GenBank/DDBJ whole genome shotgun (WGS) entry which is preliminary data.</text>
</comment>
<name>A0ABQ6PBJ6_9SPHN</name>
<dbReference type="Proteomes" id="UP001187221">
    <property type="component" value="Unassembled WGS sequence"/>
</dbReference>
<dbReference type="Pfam" id="PF00392">
    <property type="entry name" value="GntR"/>
    <property type="match status" value="1"/>
</dbReference>
<evidence type="ECO:0000313" key="6">
    <source>
        <dbReference type="EMBL" id="GMM61799.1"/>
    </source>
</evidence>
<dbReference type="SMART" id="SM00345">
    <property type="entry name" value="HTH_GNTR"/>
    <property type="match status" value="1"/>
</dbReference>
<reference evidence="6 7" key="1">
    <citation type="submission" date="2023-06" db="EMBL/GenBank/DDBJ databases">
        <title>Draft genome sequence of Novosphingobium sp. strain IK01.</title>
        <authorList>
            <person name="Hatamoto M."/>
            <person name="Ikarashi T."/>
            <person name="Yamaguchi T."/>
        </authorList>
    </citation>
    <scope>NUCLEOTIDE SEQUENCE [LARGE SCALE GENOMIC DNA]</scope>
    <source>
        <strain evidence="6 7">IK01</strain>
    </source>
</reference>
<feature type="compositionally biased region" description="Low complexity" evidence="4">
    <location>
        <begin position="36"/>
        <end position="50"/>
    </location>
</feature>
<feature type="compositionally biased region" description="Basic and acidic residues" evidence="4">
    <location>
        <begin position="23"/>
        <end position="34"/>
    </location>
</feature>
<dbReference type="Gene3D" id="1.10.10.10">
    <property type="entry name" value="Winged helix-like DNA-binding domain superfamily/Winged helix DNA-binding domain"/>
    <property type="match status" value="1"/>
</dbReference>
<evidence type="ECO:0000256" key="1">
    <source>
        <dbReference type="ARBA" id="ARBA00023015"/>
    </source>
</evidence>
<dbReference type="InterPro" id="IPR036388">
    <property type="entry name" value="WH-like_DNA-bd_sf"/>
</dbReference>
<keyword evidence="7" id="KW-1185">Reference proteome</keyword>
<dbReference type="SUPFAM" id="SSF48008">
    <property type="entry name" value="GntR ligand-binding domain-like"/>
    <property type="match status" value="1"/>
</dbReference>
<keyword evidence="3" id="KW-0804">Transcription</keyword>
<keyword evidence="1" id="KW-0805">Transcription regulation</keyword>
<accession>A0ABQ6PBJ6</accession>
<evidence type="ECO:0000259" key="5">
    <source>
        <dbReference type="PROSITE" id="PS50949"/>
    </source>
</evidence>
<dbReference type="InterPro" id="IPR036390">
    <property type="entry name" value="WH_DNA-bd_sf"/>
</dbReference>
<dbReference type="EMBL" id="BTFW01000001">
    <property type="protein sequence ID" value="GMM61799.1"/>
    <property type="molecule type" value="Genomic_DNA"/>
</dbReference>
<dbReference type="Pfam" id="PF07729">
    <property type="entry name" value="FCD"/>
    <property type="match status" value="1"/>
</dbReference>
<dbReference type="PANTHER" id="PTHR43537">
    <property type="entry name" value="TRANSCRIPTIONAL REGULATOR, GNTR FAMILY"/>
    <property type="match status" value="1"/>
</dbReference>
<dbReference type="InterPro" id="IPR011711">
    <property type="entry name" value="GntR_C"/>
</dbReference>
<proteinExistence type="predicted"/>
<dbReference type="PROSITE" id="PS50949">
    <property type="entry name" value="HTH_GNTR"/>
    <property type="match status" value="1"/>
</dbReference>
<dbReference type="SMART" id="SM00895">
    <property type="entry name" value="FCD"/>
    <property type="match status" value="1"/>
</dbReference>